<dbReference type="Proteomes" id="UP000078540">
    <property type="component" value="Unassembled WGS sequence"/>
</dbReference>
<protein>
    <submittedName>
        <fullName evidence="1">Uncharacterized protein</fullName>
    </submittedName>
</protein>
<proteinExistence type="predicted"/>
<evidence type="ECO:0000313" key="1">
    <source>
        <dbReference type="EMBL" id="KYM78637.1"/>
    </source>
</evidence>
<dbReference type="EMBL" id="KQ976650">
    <property type="protein sequence ID" value="KYM78637.1"/>
    <property type="molecule type" value="Genomic_DNA"/>
</dbReference>
<evidence type="ECO:0000313" key="2">
    <source>
        <dbReference type="Proteomes" id="UP000078540"/>
    </source>
</evidence>
<organism evidence="1 2">
    <name type="scientific">Atta colombica</name>
    <dbReference type="NCBI Taxonomy" id="520822"/>
    <lineage>
        <taxon>Eukaryota</taxon>
        <taxon>Metazoa</taxon>
        <taxon>Ecdysozoa</taxon>
        <taxon>Arthropoda</taxon>
        <taxon>Hexapoda</taxon>
        <taxon>Insecta</taxon>
        <taxon>Pterygota</taxon>
        <taxon>Neoptera</taxon>
        <taxon>Endopterygota</taxon>
        <taxon>Hymenoptera</taxon>
        <taxon>Apocrita</taxon>
        <taxon>Aculeata</taxon>
        <taxon>Formicoidea</taxon>
        <taxon>Formicidae</taxon>
        <taxon>Myrmicinae</taxon>
        <taxon>Atta</taxon>
    </lineage>
</organism>
<reference evidence="1 2" key="1">
    <citation type="submission" date="2015-09" db="EMBL/GenBank/DDBJ databases">
        <title>Atta colombica WGS genome.</title>
        <authorList>
            <person name="Nygaard S."/>
            <person name="Hu H."/>
            <person name="Boomsma J."/>
            <person name="Zhang G."/>
        </authorList>
    </citation>
    <scope>NUCLEOTIDE SEQUENCE [LARGE SCALE GENOMIC DNA]</scope>
    <source>
        <strain evidence="1">Treedump-2</strain>
        <tissue evidence="1">Whole body</tissue>
    </source>
</reference>
<keyword evidence="2" id="KW-1185">Reference proteome</keyword>
<name>A0A151I059_9HYME</name>
<accession>A0A151I059</accession>
<sequence length="265" mass="29394">MYASCSYWPTDGVIVYFRGMGERGILLVDGNEKDKWRRGRGKLAGSGMRIGESGKVPTATARTARIPGILVSNDERAAAHPTAAKNYTAFVCLARASADNLNGLKKRPRWNSSWVSSSLSEHMLPVSASFGVVFIRPFIQGAARRDLLPPHITRVVASFASFDHSTATEVEVSNCESSRLVNVIVITHVHPTISMFAVMLRRAFHTKLANSRLRNLPAISILPSLRHATNNETLTRYYRELVIRNNSPRSRDSPPFAALQRRPIL</sequence>
<dbReference type="AlphaFoldDB" id="A0A151I059"/>
<gene>
    <name evidence="1" type="ORF">ALC53_10928</name>
</gene>